<sequence length="85" mass="9591">MQKLPVANRPPSNGETISCQQTTAKCRSCQLPTDRHRGYKLRVAHRPSPRKLPVATDRQRIEAASCPQTVTEDRSCQLPTDRHRG</sequence>
<proteinExistence type="predicted"/>
<evidence type="ECO:0000313" key="2">
    <source>
        <dbReference type="EMBL" id="GFR04409.1"/>
    </source>
</evidence>
<name>A0A8X6GJL2_TRICU</name>
<evidence type="ECO:0000313" key="3">
    <source>
        <dbReference type="Proteomes" id="UP000887116"/>
    </source>
</evidence>
<evidence type="ECO:0000256" key="1">
    <source>
        <dbReference type="SAM" id="MobiDB-lite"/>
    </source>
</evidence>
<gene>
    <name evidence="2" type="ORF">TNCT_94421</name>
</gene>
<dbReference type="EMBL" id="BMAO01035567">
    <property type="protein sequence ID" value="GFR04409.1"/>
    <property type="molecule type" value="Genomic_DNA"/>
</dbReference>
<dbReference type="Proteomes" id="UP000887116">
    <property type="component" value="Unassembled WGS sequence"/>
</dbReference>
<accession>A0A8X6GJL2</accession>
<protein>
    <submittedName>
        <fullName evidence="2">Uncharacterized protein</fullName>
    </submittedName>
</protein>
<feature type="region of interest" description="Disordered" evidence="1">
    <location>
        <begin position="45"/>
        <end position="85"/>
    </location>
</feature>
<feature type="compositionally biased region" description="Basic and acidic residues" evidence="1">
    <location>
        <begin position="71"/>
        <end position="85"/>
    </location>
</feature>
<comment type="caution">
    <text evidence="2">The sequence shown here is derived from an EMBL/GenBank/DDBJ whole genome shotgun (WGS) entry which is preliminary data.</text>
</comment>
<organism evidence="2 3">
    <name type="scientific">Trichonephila clavata</name>
    <name type="common">Joro spider</name>
    <name type="synonym">Nephila clavata</name>
    <dbReference type="NCBI Taxonomy" id="2740835"/>
    <lineage>
        <taxon>Eukaryota</taxon>
        <taxon>Metazoa</taxon>
        <taxon>Ecdysozoa</taxon>
        <taxon>Arthropoda</taxon>
        <taxon>Chelicerata</taxon>
        <taxon>Arachnida</taxon>
        <taxon>Araneae</taxon>
        <taxon>Araneomorphae</taxon>
        <taxon>Entelegynae</taxon>
        <taxon>Araneoidea</taxon>
        <taxon>Nephilidae</taxon>
        <taxon>Trichonephila</taxon>
    </lineage>
</organism>
<dbReference type="AlphaFoldDB" id="A0A8X6GJL2"/>
<keyword evidence="3" id="KW-1185">Reference proteome</keyword>
<reference evidence="2" key="1">
    <citation type="submission" date="2020-07" db="EMBL/GenBank/DDBJ databases">
        <title>Multicomponent nature underlies the extraordinary mechanical properties of spider dragline silk.</title>
        <authorList>
            <person name="Kono N."/>
            <person name="Nakamura H."/>
            <person name="Mori M."/>
            <person name="Yoshida Y."/>
            <person name="Ohtoshi R."/>
            <person name="Malay A.D."/>
            <person name="Moran D.A.P."/>
            <person name="Tomita M."/>
            <person name="Numata K."/>
            <person name="Arakawa K."/>
        </authorList>
    </citation>
    <scope>NUCLEOTIDE SEQUENCE</scope>
</reference>